<dbReference type="EC" id="2.7.4.9" evidence="2"/>
<keyword evidence="3" id="KW-0808">Transferase</keyword>
<evidence type="ECO:0000256" key="1">
    <source>
        <dbReference type="ARBA" id="ARBA00009776"/>
    </source>
</evidence>
<protein>
    <recommendedName>
        <fullName evidence="2">dTMP kinase</fullName>
        <ecNumber evidence="2">2.7.4.9</ecNumber>
    </recommendedName>
</protein>
<feature type="domain" description="Thymidylate kinase-like" evidence="8">
    <location>
        <begin position="2"/>
        <end position="106"/>
    </location>
</feature>
<name>X1CYW7_9ZZZZ</name>
<dbReference type="Gene3D" id="3.40.50.300">
    <property type="entry name" value="P-loop containing nucleotide triphosphate hydrolases"/>
    <property type="match status" value="1"/>
</dbReference>
<dbReference type="InterPro" id="IPR039430">
    <property type="entry name" value="Thymidylate_kin-like_dom"/>
</dbReference>
<comment type="caution">
    <text evidence="9">The sequence shown here is derived from an EMBL/GenBank/DDBJ whole genome shotgun (WGS) entry which is preliminary data.</text>
</comment>
<comment type="similarity">
    <text evidence="1">Belongs to the thymidylate kinase family.</text>
</comment>
<dbReference type="PANTHER" id="PTHR10344:SF4">
    <property type="entry name" value="UMP-CMP KINASE 2, MITOCHONDRIAL"/>
    <property type="match status" value="1"/>
</dbReference>
<evidence type="ECO:0000256" key="7">
    <source>
        <dbReference type="ARBA" id="ARBA00022840"/>
    </source>
</evidence>
<dbReference type="GO" id="GO:0006227">
    <property type="term" value="P:dUDP biosynthetic process"/>
    <property type="evidence" value="ECO:0007669"/>
    <property type="project" value="TreeGrafter"/>
</dbReference>
<gene>
    <name evidence="9" type="ORF">S01H4_54510</name>
</gene>
<dbReference type="PROSITE" id="PS01331">
    <property type="entry name" value="THYMIDYLATE_KINASE"/>
    <property type="match status" value="1"/>
</dbReference>
<evidence type="ECO:0000259" key="8">
    <source>
        <dbReference type="Pfam" id="PF02223"/>
    </source>
</evidence>
<keyword evidence="5" id="KW-0547">Nucleotide-binding</keyword>
<evidence type="ECO:0000256" key="4">
    <source>
        <dbReference type="ARBA" id="ARBA00022727"/>
    </source>
</evidence>
<proteinExistence type="inferred from homology"/>
<organism evidence="9">
    <name type="scientific">marine sediment metagenome</name>
    <dbReference type="NCBI Taxonomy" id="412755"/>
    <lineage>
        <taxon>unclassified sequences</taxon>
        <taxon>metagenomes</taxon>
        <taxon>ecological metagenomes</taxon>
    </lineage>
</organism>
<dbReference type="PANTHER" id="PTHR10344">
    <property type="entry name" value="THYMIDYLATE KINASE"/>
    <property type="match status" value="1"/>
</dbReference>
<dbReference type="GO" id="GO:0005737">
    <property type="term" value="C:cytoplasm"/>
    <property type="evidence" value="ECO:0007669"/>
    <property type="project" value="TreeGrafter"/>
</dbReference>
<sequence length="126" mass="14673">KIAEGYIVISDRYIESSIAYQSSQSDEITIEWIENLNLFAGEPDLTIILDIDPKISLSRKIQEFLEKFEDTLLLDKIRRVYLTRAEKLGYPIINTNNIIELVQTEIQKIVLNKLKLIVKRCLFCII</sequence>
<evidence type="ECO:0000256" key="2">
    <source>
        <dbReference type="ARBA" id="ARBA00012980"/>
    </source>
</evidence>
<dbReference type="GO" id="GO:0005524">
    <property type="term" value="F:ATP binding"/>
    <property type="evidence" value="ECO:0007669"/>
    <property type="project" value="UniProtKB-KW"/>
</dbReference>
<keyword evidence="6" id="KW-0418">Kinase</keyword>
<accession>X1CYW7</accession>
<dbReference type="SUPFAM" id="SSF52540">
    <property type="entry name" value="P-loop containing nucleoside triphosphate hydrolases"/>
    <property type="match status" value="1"/>
</dbReference>
<keyword evidence="4" id="KW-0545">Nucleotide biosynthesis</keyword>
<reference evidence="9" key="1">
    <citation type="journal article" date="2014" name="Front. Microbiol.">
        <title>High frequency of phylogenetically diverse reductive dehalogenase-homologous genes in deep subseafloor sedimentary metagenomes.</title>
        <authorList>
            <person name="Kawai M."/>
            <person name="Futagami T."/>
            <person name="Toyoda A."/>
            <person name="Takaki Y."/>
            <person name="Nishi S."/>
            <person name="Hori S."/>
            <person name="Arai W."/>
            <person name="Tsubouchi T."/>
            <person name="Morono Y."/>
            <person name="Uchiyama I."/>
            <person name="Ito T."/>
            <person name="Fujiyama A."/>
            <person name="Inagaki F."/>
            <person name="Takami H."/>
        </authorList>
    </citation>
    <scope>NUCLEOTIDE SEQUENCE</scope>
    <source>
        <strain evidence="9">Expedition CK06-06</strain>
    </source>
</reference>
<dbReference type="InterPro" id="IPR018095">
    <property type="entry name" value="Thymidylate_kin_CS"/>
</dbReference>
<dbReference type="EMBL" id="BART01031377">
    <property type="protein sequence ID" value="GAH13716.1"/>
    <property type="molecule type" value="Genomic_DNA"/>
</dbReference>
<dbReference type="GO" id="GO:0006233">
    <property type="term" value="P:dTDP biosynthetic process"/>
    <property type="evidence" value="ECO:0007669"/>
    <property type="project" value="InterPro"/>
</dbReference>
<evidence type="ECO:0000256" key="3">
    <source>
        <dbReference type="ARBA" id="ARBA00022679"/>
    </source>
</evidence>
<dbReference type="GO" id="GO:0004798">
    <property type="term" value="F:dTMP kinase activity"/>
    <property type="evidence" value="ECO:0007669"/>
    <property type="project" value="UniProtKB-EC"/>
</dbReference>
<dbReference type="GO" id="GO:0006235">
    <property type="term" value="P:dTTP biosynthetic process"/>
    <property type="evidence" value="ECO:0007669"/>
    <property type="project" value="TreeGrafter"/>
</dbReference>
<feature type="non-terminal residue" evidence="9">
    <location>
        <position position="1"/>
    </location>
</feature>
<dbReference type="AlphaFoldDB" id="X1CYW7"/>
<evidence type="ECO:0000256" key="6">
    <source>
        <dbReference type="ARBA" id="ARBA00022777"/>
    </source>
</evidence>
<evidence type="ECO:0000256" key="5">
    <source>
        <dbReference type="ARBA" id="ARBA00022741"/>
    </source>
</evidence>
<keyword evidence="7" id="KW-0067">ATP-binding</keyword>
<dbReference type="Pfam" id="PF02223">
    <property type="entry name" value="Thymidylate_kin"/>
    <property type="match status" value="1"/>
</dbReference>
<dbReference type="InterPro" id="IPR027417">
    <property type="entry name" value="P-loop_NTPase"/>
</dbReference>
<evidence type="ECO:0000313" key="9">
    <source>
        <dbReference type="EMBL" id="GAH13716.1"/>
    </source>
</evidence>